<proteinExistence type="predicted"/>
<accession>A0A914UNV0</accession>
<name>A0A914UNV0_9BILA</name>
<sequence length="19" mass="2001">MARIGVDDGVVQVEAHAAY</sequence>
<keyword evidence="1" id="KW-1185">Reference proteome</keyword>
<protein>
    <submittedName>
        <fullName evidence="2">Uncharacterized protein</fullName>
    </submittedName>
</protein>
<dbReference type="AlphaFoldDB" id="A0A914UNV0"/>
<dbReference type="WBParaSite" id="PSAMB.scaffold11232size3502.g33978.t1">
    <property type="protein sequence ID" value="PSAMB.scaffold11232size3502.g33978.t1"/>
    <property type="gene ID" value="PSAMB.scaffold11232size3502.g33978"/>
</dbReference>
<evidence type="ECO:0000313" key="1">
    <source>
        <dbReference type="Proteomes" id="UP000887566"/>
    </source>
</evidence>
<evidence type="ECO:0000313" key="2">
    <source>
        <dbReference type="WBParaSite" id="PSAMB.scaffold11232size3502.g33978.t1"/>
    </source>
</evidence>
<dbReference type="Proteomes" id="UP000887566">
    <property type="component" value="Unplaced"/>
</dbReference>
<organism evidence="1 2">
    <name type="scientific">Plectus sambesii</name>
    <dbReference type="NCBI Taxonomy" id="2011161"/>
    <lineage>
        <taxon>Eukaryota</taxon>
        <taxon>Metazoa</taxon>
        <taxon>Ecdysozoa</taxon>
        <taxon>Nematoda</taxon>
        <taxon>Chromadorea</taxon>
        <taxon>Plectida</taxon>
        <taxon>Plectina</taxon>
        <taxon>Plectoidea</taxon>
        <taxon>Plectidae</taxon>
        <taxon>Plectus</taxon>
    </lineage>
</organism>
<reference evidence="2" key="1">
    <citation type="submission" date="2022-11" db="UniProtKB">
        <authorList>
            <consortium name="WormBaseParasite"/>
        </authorList>
    </citation>
    <scope>IDENTIFICATION</scope>
</reference>